<dbReference type="Gene3D" id="3.40.50.620">
    <property type="entry name" value="HUPs"/>
    <property type="match status" value="2"/>
</dbReference>
<name>A0A6B3QBP8_STRTE</name>
<evidence type="ECO:0000259" key="2">
    <source>
        <dbReference type="Pfam" id="PF00582"/>
    </source>
</evidence>
<dbReference type="PANTHER" id="PTHR31964:SF113">
    <property type="entry name" value="USPA DOMAIN-CONTAINING PROTEIN"/>
    <property type="match status" value="1"/>
</dbReference>
<proteinExistence type="inferred from homology"/>
<evidence type="ECO:0000313" key="3">
    <source>
        <dbReference type="EMBL" id="NEV85773.1"/>
    </source>
</evidence>
<dbReference type="InterPro" id="IPR014729">
    <property type="entry name" value="Rossmann-like_a/b/a_fold"/>
</dbReference>
<dbReference type="EMBL" id="JAAIFS010000001">
    <property type="protein sequence ID" value="NEV85773.1"/>
    <property type="molecule type" value="Genomic_DNA"/>
</dbReference>
<dbReference type="SUPFAM" id="SSF52402">
    <property type="entry name" value="Adenine nucleotide alpha hydrolases-like"/>
    <property type="match status" value="2"/>
</dbReference>
<dbReference type="PANTHER" id="PTHR31964">
    <property type="entry name" value="ADENINE NUCLEOTIDE ALPHA HYDROLASES-LIKE SUPERFAMILY PROTEIN"/>
    <property type="match status" value="1"/>
</dbReference>
<feature type="domain" description="UspA" evidence="2">
    <location>
        <begin position="153"/>
        <end position="291"/>
    </location>
</feature>
<dbReference type="Pfam" id="PF00582">
    <property type="entry name" value="Usp"/>
    <property type="match status" value="2"/>
</dbReference>
<dbReference type="PRINTS" id="PR01438">
    <property type="entry name" value="UNVRSLSTRESS"/>
</dbReference>
<accession>A0A6B3QBP8</accession>
<sequence length="294" mass="30991">MGKMALPLVVGVDGSDGSLLAIDWAVDEAQRHGLTLRLIYASLWERYEGALPAMGRERPSEQVMAENIVGTAAERVRRYDPSLTVETDTVPAEAVSALLAEGRHAAAVVTGSRGRGELKGALLGSVSLAVASRSDCPVVVVRGEKSALSGAHERVLLGVGDPDTSGAAVRFAFREADVRGCELDVVRAWRCPAYENADDGAPSGDSEDQHEQRASALIDTLVAEAAAEHPGVRVRKTTIEGPARKVLVHQTAAADLVVLGARHRSGHFGLQLGRVTHTLLQHAACPVAVVPQTT</sequence>
<organism evidence="3">
    <name type="scientific">Streptomyces tendae</name>
    <dbReference type="NCBI Taxonomy" id="1932"/>
    <lineage>
        <taxon>Bacteria</taxon>
        <taxon>Bacillati</taxon>
        <taxon>Actinomycetota</taxon>
        <taxon>Actinomycetes</taxon>
        <taxon>Kitasatosporales</taxon>
        <taxon>Streptomycetaceae</taxon>
        <taxon>Streptomyces</taxon>
    </lineage>
</organism>
<comment type="caution">
    <text evidence="3">The sequence shown here is derived from an EMBL/GenBank/DDBJ whole genome shotgun (WGS) entry which is preliminary data.</text>
</comment>
<dbReference type="AlphaFoldDB" id="A0A6B3QBP8"/>
<comment type="similarity">
    <text evidence="1">Belongs to the universal stress protein A family.</text>
</comment>
<gene>
    <name evidence="3" type="ORF">GUR47_03610</name>
</gene>
<dbReference type="InterPro" id="IPR006015">
    <property type="entry name" value="Universal_stress_UspA"/>
</dbReference>
<protein>
    <submittedName>
        <fullName evidence="3">Universal stress protein</fullName>
    </submittedName>
</protein>
<feature type="domain" description="UspA" evidence="2">
    <location>
        <begin position="7"/>
        <end position="142"/>
    </location>
</feature>
<evidence type="ECO:0000256" key="1">
    <source>
        <dbReference type="ARBA" id="ARBA00008791"/>
    </source>
</evidence>
<dbReference type="InterPro" id="IPR006016">
    <property type="entry name" value="UspA"/>
</dbReference>
<reference evidence="3" key="1">
    <citation type="journal article" date="2020" name="Microorganisms">
        <title>Isolation, Genomic and Metabolomic Characterization of Streptomyces tendae VITAKN with Quorum Sensing Inhibitory Activity from Southern India.</title>
        <authorList>
            <person name="Ishaque N.M."/>
            <person name="Burgsdorf I."/>
            <person name="Limlingan Malit J.J."/>
            <person name="Saha S."/>
            <person name="Teta R."/>
            <person name="Ewe D."/>
            <person name="Kannabiran K."/>
            <person name="Hrouzek P."/>
            <person name="Steindler L."/>
            <person name="Costantino V."/>
            <person name="Saurav K."/>
        </authorList>
    </citation>
    <scope>NUCLEOTIDE SEQUENCE</scope>
    <source>
        <strain evidence="3">VITAKN</strain>
    </source>
</reference>